<organism evidence="2 3">
    <name type="scientific">Roseovarius azorensis</name>
    <dbReference type="NCBI Taxonomy" id="1287727"/>
    <lineage>
        <taxon>Bacteria</taxon>
        <taxon>Pseudomonadati</taxon>
        <taxon>Pseudomonadota</taxon>
        <taxon>Alphaproteobacteria</taxon>
        <taxon>Rhodobacterales</taxon>
        <taxon>Roseobacteraceae</taxon>
        <taxon>Roseovarius</taxon>
    </lineage>
</organism>
<dbReference type="InterPro" id="IPR028992">
    <property type="entry name" value="Hedgehog/Intein_dom"/>
</dbReference>
<dbReference type="InterPro" id="IPR006141">
    <property type="entry name" value="Intein_N"/>
</dbReference>
<evidence type="ECO:0000313" key="2">
    <source>
        <dbReference type="EMBL" id="SEL79576.1"/>
    </source>
</evidence>
<keyword evidence="3" id="KW-1185">Reference proteome</keyword>
<proteinExistence type="predicted"/>
<feature type="domain" description="Hedgehog/Intein (Hint)" evidence="1">
    <location>
        <begin position="165"/>
        <end position="310"/>
    </location>
</feature>
<dbReference type="AlphaFoldDB" id="A0A1H7T5N5"/>
<dbReference type="Pfam" id="PF13403">
    <property type="entry name" value="Hint_2"/>
    <property type="match status" value="1"/>
</dbReference>
<dbReference type="OrthoDB" id="6305173at2"/>
<dbReference type="STRING" id="1287727.SAMN05443999_10855"/>
<evidence type="ECO:0000313" key="3">
    <source>
        <dbReference type="Proteomes" id="UP000199582"/>
    </source>
</evidence>
<dbReference type="InterPro" id="IPR036844">
    <property type="entry name" value="Hint_dom_sf"/>
</dbReference>
<evidence type="ECO:0000259" key="1">
    <source>
        <dbReference type="Pfam" id="PF13403"/>
    </source>
</evidence>
<dbReference type="GO" id="GO:0016539">
    <property type="term" value="P:intein-mediated protein splicing"/>
    <property type="evidence" value="ECO:0007669"/>
    <property type="project" value="InterPro"/>
</dbReference>
<gene>
    <name evidence="2" type="ORF">SAMN05443999_10855</name>
</gene>
<dbReference type="EMBL" id="FOAG01000008">
    <property type="protein sequence ID" value="SEL79576.1"/>
    <property type="molecule type" value="Genomic_DNA"/>
</dbReference>
<dbReference type="Gene3D" id="2.170.16.10">
    <property type="entry name" value="Hedgehog/Intein (Hint) domain"/>
    <property type="match status" value="1"/>
</dbReference>
<dbReference type="RefSeq" id="WP_093037529.1">
    <property type="nucleotide sequence ID" value="NZ_FOAG01000008.1"/>
</dbReference>
<name>A0A1H7T5N5_9RHOB</name>
<dbReference type="Proteomes" id="UP000199582">
    <property type="component" value="Unassembled WGS sequence"/>
</dbReference>
<dbReference type="SUPFAM" id="SSF51294">
    <property type="entry name" value="Hedgehog/intein (Hint) domain"/>
    <property type="match status" value="1"/>
</dbReference>
<accession>A0A1H7T5N5</accession>
<dbReference type="PROSITE" id="PS50817">
    <property type="entry name" value="INTEIN_N_TER"/>
    <property type="match status" value="1"/>
</dbReference>
<sequence>MANYSVWMLETSNIAISGGLSLSGITQGDGTHLVGATIRLENNHWRETFISKPGTSTTFDDNNGNQRLDGAQTIDGVTYADGTRIGAEYRLTLRDPNTGDTWDVLGYNVVNSSPPSATIEGLAFVGPAGGFPPVGVDLEVVSAFDGPGAGGQPALDADSLASPACFTPGTEILTERGYVAVEDLKVGDRVRTRDAGLQRLCWVGGSDLSAADLRARPEFQPVCIRADAFGPGKPARDMLVSPQHRVLVRDWAAELHFGTTEVLVAAQHLINDRTVMRAVQPDGVRYLHIMCEAHHVIWAEGLETETFLPGPQAIGHIPRATLDELLTLFPELQNKGRPAFDTARPVLRAWEARMLTAARV</sequence>
<reference evidence="2 3" key="1">
    <citation type="submission" date="2016-10" db="EMBL/GenBank/DDBJ databases">
        <authorList>
            <person name="de Groot N.N."/>
        </authorList>
    </citation>
    <scope>NUCLEOTIDE SEQUENCE [LARGE SCALE GENOMIC DNA]</scope>
    <source>
        <strain evidence="2 3">DSM 100674</strain>
    </source>
</reference>
<protein>
    <submittedName>
        <fullName evidence="2">Hint domain-containing protein</fullName>
    </submittedName>
</protein>